<dbReference type="Proteomes" id="UP001172457">
    <property type="component" value="Chromosome 3"/>
</dbReference>
<dbReference type="InterPro" id="IPR004873">
    <property type="entry name" value="BURP_dom"/>
</dbReference>
<feature type="chain" id="PRO_5041365128" description="BURP domain-containing protein" evidence="1">
    <location>
        <begin position="22"/>
        <end position="349"/>
    </location>
</feature>
<dbReference type="Pfam" id="PF03181">
    <property type="entry name" value="BURP"/>
    <property type="match status" value="1"/>
</dbReference>
<dbReference type="PROSITE" id="PS51277">
    <property type="entry name" value="BURP"/>
    <property type="match status" value="1"/>
</dbReference>
<dbReference type="SMART" id="SM01045">
    <property type="entry name" value="BURP"/>
    <property type="match status" value="1"/>
</dbReference>
<name>A0AA38WBS5_9ASTR</name>
<reference evidence="3" key="1">
    <citation type="submission" date="2023-03" db="EMBL/GenBank/DDBJ databases">
        <title>Chromosome-scale reference genome and RAD-based genetic map of yellow starthistle (Centaurea solstitialis) reveal putative structural variation and QTLs associated with invader traits.</title>
        <authorList>
            <person name="Reatini B."/>
            <person name="Cang F.A."/>
            <person name="Jiang Q."/>
            <person name="Mckibben M.T.W."/>
            <person name="Barker M.S."/>
            <person name="Rieseberg L.H."/>
            <person name="Dlugosch K.M."/>
        </authorList>
    </citation>
    <scope>NUCLEOTIDE SEQUENCE</scope>
    <source>
        <strain evidence="3">CAN-66</strain>
        <tissue evidence="3">Leaf</tissue>
    </source>
</reference>
<dbReference type="PANTHER" id="PTHR31236">
    <property type="entry name" value="BURP DOMAIN PROTEIN USPL1-LIKE"/>
    <property type="match status" value="1"/>
</dbReference>
<evidence type="ECO:0000256" key="1">
    <source>
        <dbReference type="SAM" id="SignalP"/>
    </source>
</evidence>
<keyword evidence="1" id="KW-0732">Signal</keyword>
<dbReference type="PANTHER" id="PTHR31236:SF46">
    <property type="entry name" value="BURP DOMAIN-CONTAINING PROTEIN"/>
    <property type="match status" value="1"/>
</dbReference>
<evidence type="ECO:0000313" key="4">
    <source>
        <dbReference type="Proteomes" id="UP001172457"/>
    </source>
</evidence>
<sequence length="349" mass="38846">MEFLHFLTFLSMAMIVSHAAAGVTPETYWQLVLPNTPMPKSLIQLLNNDKSMDDILDKGINVVDSGSSNSPFLYGAYKGVSKGVNVVGSGSGSSNSPFLYHAYKDAATHDQLKYDPNLVIFFFENELQRGKGMNLNFTKTTTPFSTFLPREVAETIPFSSKKLLEICARFDIKPDTLDSRLMNETLSICEGEGAEGEDKYCATSLEAMLDFSTSMLGDDEVRAISTEVKYSTKETTTPLQMYVIQGVKKLADRAVVCHKQNYPYAVFYCHKTDTTTLVYAMSLVGEDGTKAKAVAICHTDTSKWDPEHLAFRILKVKPGTTTVCHFLPQKDFAWVPYRTYPHGLNLPSK</sequence>
<comment type="caution">
    <text evidence="3">The sequence shown here is derived from an EMBL/GenBank/DDBJ whole genome shotgun (WGS) entry which is preliminary data.</text>
</comment>
<protein>
    <recommendedName>
        <fullName evidence="2">BURP domain-containing protein</fullName>
    </recommendedName>
</protein>
<evidence type="ECO:0000259" key="2">
    <source>
        <dbReference type="PROSITE" id="PS51277"/>
    </source>
</evidence>
<feature type="domain" description="BURP" evidence="2">
    <location>
        <begin position="121"/>
        <end position="337"/>
    </location>
</feature>
<dbReference type="InterPro" id="IPR044816">
    <property type="entry name" value="BURP"/>
</dbReference>
<dbReference type="AlphaFoldDB" id="A0AA38WBS5"/>
<accession>A0AA38WBS5</accession>
<dbReference type="EMBL" id="JARYMX010000003">
    <property type="protein sequence ID" value="KAJ9555667.1"/>
    <property type="molecule type" value="Genomic_DNA"/>
</dbReference>
<proteinExistence type="predicted"/>
<gene>
    <name evidence="3" type="ORF">OSB04_010281</name>
</gene>
<evidence type="ECO:0000313" key="3">
    <source>
        <dbReference type="EMBL" id="KAJ9555667.1"/>
    </source>
</evidence>
<feature type="signal peptide" evidence="1">
    <location>
        <begin position="1"/>
        <end position="21"/>
    </location>
</feature>
<organism evidence="3 4">
    <name type="scientific">Centaurea solstitialis</name>
    <name type="common">yellow star-thistle</name>
    <dbReference type="NCBI Taxonomy" id="347529"/>
    <lineage>
        <taxon>Eukaryota</taxon>
        <taxon>Viridiplantae</taxon>
        <taxon>Streptophyta</taxon>
        <taxon>Embryophyta</taxon>
        <taxon>Tracheophyta</taxon>
        <taxon>Spermatophyta</taxon>
        <taxon>Magnoliopsida</taxon>
        <taxon>eudicotyledons</taxon>
        <taxon>Gunneridae</taxon>
        <taxon>Pentapetalae</taxon>
        <taxon>asterids</taxon>
        <taxon>campanulids</taxon>
        <taxon>Asterales</taxon>
        <taxon>Asteraceae</taxon>
        <taxon>Carduoideae</taxon>
        <taxon>Cardueae</taxon>
        <taxon>Centaureinae</taxon>
        <taxon>Centaurea</taxon>
    </lineage>
</organism>
<keyword evidence="4" id="KW-1185">Reference proteome</keyword>